<evidence type="ECO:0000313" key="2">
    <source>
        <dbReference type="EMBL" id="MBP3963989.1"/>
    </source>
</evidence>
<evidence type="ECO:0000256" key="1">
    <source>
        <dbReference type="ARBA" id="ARBA00006479"/>
    </source>
</evidence>
<protein>
    <submittedName>
        <fullName evidence="2">ROK family protein</fullName>
    </submittedName>
</protein>
<proteinExistence type="inferred from homology"/>
<gene>
    <name evidence="2" type="ORF">I8J30_14830</name>
</gene>
<dbReference type="Gene3D" id="3.30.420.40">
    <property type="match status" value="2"/>
</dbReference>
<dbReference type="Proteomes" id="UP000673394">
    <property type="component" value="Unassembled WGS sequence"/>
</dbReference>
<keyword evidence="3" id="KW-1185">Reference proteome</keyword>
<sequence>MADSAAASATAPEAGAIALKQAYVGVDIGGTNTVIGIFDHSLHLLKKKSIPTLLPHLPKTTDYPETFFESLTAEIIALAREADCSDGLALCGMGVPGIVDPVRGRAEAASNLGWLNVPFAEQMSSRLGIPVRIDNDVRIYALGEVIAGSGQGYRNVLCVTVGTGIAAAIFAEGRIIVGGDYFAGEIAHDPVEGAVGRCICGQQGCVESIVSATGITRLAREAVERGGGMSTFLQSLDRAPTAFDVYSAAVAGDAVAQGIFRYVGEVLGSKLLTAVCLLNPDAIIIGGGVAEAGELLLGPIRDKIHARYVNAKKPAILKAKLGDSAGLIGAVTFAGQYRQGERNDCET</sequence>
<dbReference type="PANTHER" id="PTHR18964">
    <property type="entry name" value="ROK (REPRESSOR, ORF, KINASE) FAMILY"/>
    <property type="match status" value="1"/>
</dbReference>
<dbReference type="InterPro" id="IPR000600">
    <property type="entry name" value="ROK"/>
</dbReference>
<dbReference type="InterPro" id="IPR043129">
    <property type="entry name" value="ATPase_NBD"/>
</dbReference>
<comment type="caution">
    <text evidence="2">The sequence shown here is derived from an EMBL/GenBank/DDBJ whole genome shotgun (WGS) entry which is preliminary data.</text>
</comment>
<dbReference type="EMBL" id="JAGKSP010000005">
    <property type="protein sequence ID" value="MBP3963989.1"/>
    <property type="molecule type" value="Genomic_DNA"/>
</dbReference>
<name>A0ABS5CDF6_9BACL</name>
<dbReference type="Pfam" id="PF00480">
    <property type="entry name" value="ROK"/>
    <property type="match status" value="1"/>
</dbReference>
<dbReference type="PANTHER" id="PTHR18964:SF149">
    <property type="entry name" value="BIFUNCTIONAL UDP-N-ACETYLGLUCOSAMINE 2-EPIMERASE_N-ACETYLMANNOSAMINE KINASE"/>
    <property type="match status" value="1"/>
</dbReference>
<dbReference type="RefSeq" id="WP_210658904.1">
    <property type="nucleotide sequence ID" value="NZ_JAGKSP010000005.1"/>
</dbReference>
<comment type="similarity">
    <text evidence="1">Belongs to the ROK (NagC/XylR) family.</text>
</comment>
<organism evidence="2 3">
    <name type="scientific">Paenibacillus lignilyticus</name>
    <dbReference type="NCBI Taxonomy" id="1172615"/>
    <lineage>
        <taxon>Bacteria</taxon>
        <taxon>Bacillati</taxon>
        <taxon>Bacillota</taxon>
        <taxon>Bacilli</taxon>
        <taxon>Bacillales</taxon>
        <taxon>Paenibacillaceae</taxon>
        <taxon>Paenibacillus</taxon>
    </lineage>
</organism>
<reference evidence="2 3" key="1">
    <citation type="submission" date="2021-04" db="EMBL/GenBank/DDBJ databases">
        <title>Paenibacillus sp. DLE-14 whole genome sequence.</title>
        <authorList>
            <person name="Ham Y.J."/>
        </authorList>
    </citation>
    <scope>NUCLEOTIDE SEQUENCE [LARGE SCALE GENOMIC DNA]</scope>
    <source>
        <strain evidence="2 3">DLE-14</strain>
    </source>
</reference>
<evidence type="ECO:0000313" key="3">
    <source>
        <dbReference type="Proteomes" id="UP000673394"/>
    </source>
</evidence>
<accession>A0ABS5CDF6</accession>
<dbReference type="SUPFAM" id="SSF53067">
    <property type="entry name" value="Actin-like ATPase domain"/>
    <property type="match status" value="1"/>
</dbReference>